<dbReference type="NCBIfam" id="TIGR00350">
    <property type="entry name" value="lytR_cpsA_psr"/>
    <property type="match status" value="1"/>
</dbReference>
<dbReference type="EMBL" id="CP019609">
    <property type="protein sequence ID" value="AQP54745.1"/>
    <property type="molecule type" value="Genomic_DNA"/>
</dbReference>
<evidence type="ECO:0000256" key="7">
    <source>
        <dbReference type="ARBA" id="ARBA00023015"/>
    </source>
</evidence>
<feature type="domain" description="Cell envelope-related transcriptional attenuator" evidence="12">
    <location>
        <begin position="66"/>
        <end position="210"/>
    </location>
</feature>
<accession>A0A1Q2D8V2</accession>
<dbReference type="KEGG" id="vpi:BW732_00215"/>
<keyword evidence="9" id="KW-0804">Transcription</keyword>
<reference evidence="13 14" key="1">
    <citation type="journal article" date="2010" name="Int. J. Syst. Evol. Microbiol.">
        <title>Vagococcus penaei sp. nov., isolated from spoilage microbiota of cooked shrimp (Penaeus vannamei).</title>
        <authorList>
            <person name="Jaffres E."/>
            <person name="Prevost H."/>
            <person name="Rossero A."/>
            <person name="Joffraud J.J."/>
            <person name="Dousset X."/>
        </authorList>
    </citation>
    <scope>NUCLEOTIDE SEQUENCE [LARGE SCALE GENOMIC DNA]</scope>
    <source>
        <strain evidence="13 14">CD276</strain>
    </source>
</reference>
<keyword evidence="7" id="KW-0805">Transcription regulation</keyword>
<evidence type="ECO:0000256" key="6">
    <source>
        <dbReference type="ARBA" id="ARBA00022989"/>
    </source>
</evidence>
<dbReference type="InterPro" id="IPR004474">
    <property type="entry name" value="LytR_CpsA_psr"/>
</dbReference>
<dbReference type="Gene3D" id="3.40.630.190">
    <property type="entry name" value="LCP protein"/>
    <property type="match status" value="1"/>
</dbReference>
<organism evidence="13 14">
    <name type="scientific">Vagococcus penaei</name>
    <dbReference type="NCBI Taxonomy" id="633807"/>
    <lineage>
        <taxon>Bacteria</taxon>
        <taxon>Bacillati</taxon>
        <taxon>Bacillota</taxon>
        <taxon>Bacilli</taxon>
        <taxon>Lactobacillales</taxon>
        <taxon>Enterococcaceae</taxon>
        <taxon>Vagococcus</taxon>
    </lineage>
</organism>
<dbReference type="InterPro" id="IPR050922">
    <property type="entry name" value="LytR/CpsA/Psr_CW_biosynth"/>
</dbReference>
<evidence type="ECO:0000256" key="10">
    <source>
        <dbReference type="ARBA" id="ARBA00037178"/>
    </source>
</evidence>
<evidence type="ECO:0000256" key="8">
    <source>
        <dbReference type="ARBA" id="ARBA00023136"/>
    </source>
</evidence>
<name>A0A1Q2D8V2_9ENTE</name>
<evidence type="ECO:0000256" key="3">
    <source>
        <dbReference type="ARBA" id="ARBA00022475"/>
    </source>
</evidence>
<keyword evidence="8" id="KW-0472">Membrane</keyword>
<gene>
    <name evidence="13" type="ORF">BW732_00215</name>
</gene>
<evidence type="ECO:0000256" key="9">
    <source>
        <dbReference type="ARBA" id="ARBA00023163"/>
    </source>
</evidence>
<dbReference type="Proteomes" id="UP000188246">
    <property type="component" value="Chromosome"/>
</dbReference>
<comment type="function">
    <text evidence="10">Involved in SarA attenuation. Affects resistance to oxacillin and teicoplanin, as well as the synthesis of virulence factors.</text>
</comment>
<protein>
    <recommendedName>
        <fullName evidence="11">Regulatory protein MsrR</fullName>
    </recommendedName>
</protein>
<evidence type="ECO:0000256" key="2">
    <source>
        <dbReference type="ARBA" id="ARBA00006068"/>
    </source>
</evidence>
<dbReference type="STRING" id="633807.BW732_00215"/>
<keyword evidence="6" id="KW-1133">Transmembrane helix</keyword>
<evidence type="ECO:0000256" key="5">
    <source>
        <dbReference type="ARBA" id="ARBA00022968"/>
    </source>
</evidence>
<keyword evidence="14" id="KW-1185">Reference proteome</keyword>
<dbReference type="PANTHER" id="PTHR33392:SF8">
    <property type="entry name" value="REGULATORY PROTEIN MSRR"/>
    <property type="match status" value="1"/>
</dbReference>
<comment type="similarity">
    <text evidence="2">Belongs to the LytR/CpsA/Psr (LCP) family.</text>
</comment>
<dbReference type="GO" id="GO:0005886">
    <property type="term" value="C:plasma membrane"/>
    <property type="evidence" value="ECO:0007669"/>
    <property type="project" value="UniProtKB-SubCell"/>
</dbReference>
<dbReference type="AlphaFoldDB" id="A0A1Q2D8V2"/>
<evidence type="ECO:0000256" key="1">
    <source>
        <dbReference type="ARBA" id="ARBA00004401"/>
    </source>
</evidence>
<evidence type="ECO:0000313" key="13">
    <source>
        <dbReference type="EMBL" id="AQP54745.1"/>
    </source>
</evidence>
<comment type="subcellular location">
    <subcellularLocation>
        <location evidence="1">Cell membrane</location>
        <topology evidence="1">Single-pass type II membrane protein</topology>
    </subcellularLocation>
</comment>
<sequence length="295" mass="33145">MFFIFILLLISVLFSVGMYAKGYFSAKNDTVHYPTEVTDFKGQKASDGSVNILLLGSDSRGEDQGRSDSLLVFHYNKRDKQPKLISIMRDTFVPIPTKDGVEYNKINAAYSYGGPELVRQTITNTFGIPIQYFAVVNFDSFPKIIETLAPHGLKINAEKDLEVEGTIIKKGPQQMNGLEVLQYSRFRKDAEGDFGRVRRQQQVLEALVKQGLSPLNAWRLPEVVGKVQGYTETDIPFNLYLSLGTSYLFSRHKPLDILTVPVANSWNDGYYDYAGSVLEIDEATNKEAVSAFLNK</sequence>
<keyword evidence="4" id="KW-0812">Transmembrane</keyword>
<evidence type="ECO:0000313" key="14">
    <source>
        <dbReference type="Proteomes" id="UP000188246"/>
    </source>
</evidence>
<evidence type="ECO:0000259" key="12">
    <source>
        <dbReference type="Pfam" id="PF03816"/>
    </source>
</evidence>
<evidence type="ECO:0000256" key="11">
    <source>
        <dbReference type="ARBA" id="ARBA00040752"/>
    </source>
</evidence>
<keyword evidence="5" id="KW-0735">Signal-anchor</keyword>
<evidence type="ECO:0000256" key="4">
    <source>
        <dbReference type="ARBA" id="ARBA00022692"/>
    </source>
</evidence>
<dbReference type="Pfam" id="PF03816">
    <property type="entry name" value="LytR_cpsA_psr"/>
    <property type="match status" value="1"/>
</dbReference>
<dbReference type="PANTHER" id="PTHR33392">
    <property type="entry name" value="POLYISOPRENYL-TEICHOIC ACID--PEPTIDOGLYCAN TEICHOIC ACID TRANSFERASE TAGU"/>
    <property type="match status" value="1"/>
</dbReference>
<keyword evidence="3" id="KW-1003">Cell membrane</keyword>
<proteinExistence type="inferred from homology"/>